<name>A0A0D3IMF3_EMIH1</name>
<dbReference type="HOGENOM" id="CLU_1296475_0_0_1"/>
<protein>
    <submittedName>
        <fullName evidence="1">Uncharacterized protein</fullName>
    </submittedName>
</protein>
<evidence type="ECO:0000313" key="2">
    <source>
        <dbReference type="Proteomes" id="UP000013827"/>
    </source>
</evidence>
<dbReference type="AlphaFoldDB" id="A0A0D3IMF3"/>
<dbReference type="EnsemblProtists" id="EOD12438">
    <property type="protein sequence ID" value="EOD12438"/>
    <property type="gene ID" value="EMIHUDRAFT_422145"/>
</dbReference>
<dbReference type="PaxDb" id="2903-EOD12438"/>
<evidence type="ECO:0000313" key="1">
    <source>
        <dbReference type="EnsemblProtists" id="EOD12438"/>
    </source>
</evidence>
<sequence length="213" mass="22385">MMAQGLRGVSNEFLEQAQGTGAQFGPGGLRAMLDKYNDYHEGGKMYRSNTYVALLEEDFGRIGALPLLHLRSVVNYDVSTMFGPLALELELPGHHFDVAARCISLRDPAFDVLAEQFFAPPSYTSAALMRRGAAAGGAGGGDGGDGGDGGGGAGRASSWLDAAWDAASLLPVAAADWLNEQVLRAQLGSMSSLQKCLVQPAPAQKLPEQWEGG</sequence>
<dbReference type="RefSeq" id="XP_005764867.1">
    <property type="nucleotide sequence ID" value="XM_005764810.1"/>
</dbReference>
<keyword evidence="2" id="KW-1185">Reference proteome</keyword>
<dbReference type="Proteomes" id="UP000013827">
    <property type="component" value="Unassembled WGS sequence"/>
</dbReference>
<proteinExistence type="predicted"/>
<organism evidence="1 2">
    <name type="scientific">Emiliania huxleyi (strain CCMP1516)</name>
    <dbReference type="NCBI Taxonomy" id="280463"/>
    <lineage>
        <taxon>Eukaryota</taxon>
        <taxon>Haptista</taxon>
        <taxon>Haptophyta</taxon>
        <taxon>Prymnesiophyceae</taxon>
        <taxon>Isochrysidales</taxon>
        <taxon>Noelaerhabdaceae</taxon>
        <taxon>Emiliania</taxon>
    </lineage>
</organism>
<reference evidence="2" key="1">
    <citation type="journal article" date="2013" name="Nature">
        <title>Pan genome of the phytoplankton Emiliania underpins its global distribution.</title>
        <authorList>
            <person name="Read B.A."/>
            <person name="Kegel J."/>
            <person name="Klute M.J."/>
            <person name="Kuo A."/>
            <person name="Lefebvre S.C."/>
            <person name="Maumus F."/>
            <person name="Mayer C."/>
            <person name="Miller J."/>
            <person name="Monier A."/>
            <person name="Salamov A."/>
            <person name="Young J."/>
            <person name="Aguilar M."/>
            <person name="Claverie J.M."/>
            <person name="Frickenhaus S."/>
            <person name="Gonzalez K."/>
            <person name="Herman E.K."/>
            <person name="Lin Y.C."/>
            <person name="Napier J."/>
            <person name="Ogata H."/>
            <person name="Sarno A.F."/>
            <person name="Shmutz J."/>
            <person name="Schroeder D."/>
            <person name="de Vargas C."/>
            <person name="Verret F."/>
            <person name="von Dassow P."/>
            <person name="Valentin K."/>
            <person name="Van de Peer Y."/>
            <person name="Wheeler G."/>
            <person name="Dacks J.B."/>
            <person name="Delwiche C.F."/>
            <person name="Dyhrman S.T."/>
            <person name="Glockner G."/>
            <person name="John U."/>
            <person name="Richards T."/>
            <person name="Worden A.Z."/>
            <person name="Zhang X."/>
            <person name="Grigoriev I.V."/>
            <person name="Allen A.E."/>
            <person name="Bidle K."/>
            <person name="Borodovsky M."/>
            <person name="Bowler C."/>
            <person name="Brownlee C."/>
            <person name="Cock J.M."/>
            <person name="Elias M."/>
            <person name="Gladyshev V.N."/>
            <person name="Groth M."/>
            <person name="Guda C."/>
            <person name="Hadaegh A."/>
            <person name="Iglesias-Rodriguez M.D."/>
            <person name="Jenkins J."/>
            <person name="Jones B.M."/>
            <person name="Lawson T."/>
            <person name="Leese F."/>
            <person name="Lindquist E."/>
            <person name="Lobanov A."/>
            <person name="Lomsadze A."/>
            <person name="Malik S.B."/>
            <person name="Marsh M.E."/>
            <person name="Mackinder L."/>
            <person name="Mock T."/>
            <person name="Mueller-Roeber B."/>
            <person name="Pagarete A."/>
            <person name="Parker M."/>
            <person name="Probert I."/>
            <person name="Quesneville H."/>
            <person name="Raines C."/>
            <person name="Rensing S.A."/>
            <person name="Riano-Pachon D.M."/>
            <person name="Richier S."/>
            <person name="Rokitta S."/>
            <person name="Shiraiwa Y."/>
            <person name="Soanes D.M."/>
            <person name="van der Giezen M."/>
            <person name="Wahlund T.M."/>
            <person name="Williams B."/>
            <person name="Wilson W."/>
            <person name="Wolfe G."/>
            <person name="Wurch L.L."/>
        </authorList>
    </citation>
    <scope>NUCLEOTIDE SEQUENCE</scope>
</reference>
<dbReference type="GeneID" id="17258508"/>
<accession>A0A0D3IMF3</accession>
<dbReference type="KEGG" id="ehx:EMIHUDRAFT_422145"/>
<reference evidence="1" key="2">
    <citation type="submission" date="2024-10" db="UniProtKB">
        <authorList>
            <consortium name="EnsemblProtists"/>
        </authorList>
    </citation>
    <scope>IDENTIFICATION</scope>
</reference>